<organism evidence="10 11">
    <name type="scientific">Sinocyclocheilus grahami</name>
    <name type="common">Dianchi golden-line fish</name>
    <name type="synonym">Barbus grahami</name>
    <dbReference type="NCBI Taxonomy" id="75366"/>
    <lineage>
        <taxon>Eukaryota</taxon>
        <taxon>Metazoa</taxon>
        <taxon>Chordata</taxon>
        <taxon>Craniata</taxon>
        <taxon>Vertebrata</taxon>
        <taxon>Euteleostomi</taxon>
        <taxon>Actinopterygii</taxon>
        <taxon>Neopterygii</taxon>
        <taxon>Teleostei</taxon>
        <taxon>Ostariophysi</taxon>
        <taxon>Cypriniformes</taxon>
        <taxon>Cyprinidae</taxon>
        <taxon>Cyprininae</taxon>
        <taxon>Sinocyclocheilus</taxon>
    </lineage>
</organism>
<dbReference type="AlphaFoldDB" id="A0A672LGG9"/>
<gene>
    <name evidence="10" type="primary">LOC107585913</name>
</gene>
<dbReference type="InterPro" id="IPR027267">
    <property type="entry name" value="AH/BAR_dom_sf"/>
</dbReference>
<evidence type="ECO:0000256" key="2">
    <source>
        <dbReference type="ARBA" id="ARBA00011064"/>
    </source>
</evidence>
<protein>
    <submittedName>
        <fullName evidence="10">FCH and mu domain containing endocytic adaptor 1</fullName>
    </submittedName>
</protein>
<accession>A0A672LGG9</accession>
<dbReference type="GO" id="GO:0005886">
    <property type="term" value="C:plasma membrane"/>
    <property type="evidence" value="ECO:0007669"/>
    <property type="project" value="TreeGrafter"/>
</dbReference>
<keyword evidence="3" id="KW-0254">Endocytosis</keyword>
<reference evidence="10" key="1">
    <citation type="submission" date="2025-08" db="UniProtKB">
        <authorList>
            <consortium name="Ensembl"/>
        </authorList>
    </citation>
    <scope>IDENTIFICATION</scope>
</reference>
<evidence type="ECO:0000256" key="6">
    <source>
        <dbReference type="ARBA" id="ARBA00023176"/>
    </source>
</evidence>
<evidence type="ECO:0000256" key="5">
    <source>
        <dbReference type="ARBA" id="ARBA00023136"/>
    </source>
</evidence>
<dbReference type="PROSITE" id="PS51741">
    <property type="entry name" value="F_BAR"/>
    <property type="match status" value="1"/>
</dbReference>
<dbReference type="FunFam" id="1.20.1270.60:FF:000016">
    <property type="entry name" value="FCH domain only protein 2"/>
    <property type="match status" value="1"/>
</dbReference>
<dbReference type="GO" id="GO:0060028">
    <property type="term" value="P:convergent extension involved in axis elongation"/>
    <property type="evidence" value="ECO:0007669"/>
    <property type="project" value="UniProtKB-ARBA"/>
</dbReference>
<keyword evidence="5" id="KW-0472">Membrane</keyword>
<dbReference type="InterPro" id="IPR054713">
    <property type="entry name" value="GMIP/FCHO2-like_FCH"/>
</dbReference>
<evidence type="ECO:0000256" key="1">
    <source>
        <dbReference type="ARBA" id="ARBA00004283"/>
    </source>
</evidence>
<reference evidence="10" key="2">
    <citation type="submission" date="2025-09" db="UniProtKB">
        <authorList>
            <consortium name="Ensembl"/>
        </authorList>
    </citation>
    <scope>IDENTIFICATION</scope>
</reference>
<name>A0A672LGG9_SINGR</name>
<dbReference type="SMART" id="SM00055">
    <property type="entry name" value="FCH"/>
    <property type="match status" value="1"/>
</dbReference>
<dbReference type="Proteomes" id="UP000472262">
    <property type="component" value="Unassembled WGS sequence"/>
</dbReference>
<evidence type="ECO:0000259" key="9">
    <source>
        <dbReference type="PROSITE" id="PS51741"/>
    </source>
</evidence>
<keyword evidence="11" id="KW-1185">Reference proteome</keyword>
<evidence type="ECO:0000313" key="10">
    <source>
        <dbReference type="Ensembl" id="ENSSGRP00000022633.1"/>
    </source>
</evidence>
<dbReference type="CDD" id="cd09268">
    <property type="entry name" value="FCHo1_MHD"/>
    <property type="match status" value="1"/>
</dbReference>
<evidence type="ECO:0000256" key="4">
    <source>
        <dbReference type="ARBA" id="ARBA00023054"/>
    </source>
</evidence>
<evidence type="ECO:0000259" key="8">
    <source>
        <dbReference type="PROSITE" id="PS51072"/>
    </source>
</evidence>
<sequence>MNYLNFGEKNAGFDVLYHNMKHGQIAAKELAEFVRERAAIEETYSKSMSKLAKMASNGSPLGTFAPMWDVFRVSSDKLALCHLELMKKMNDLIRDINKYSEEQVKIHRKTKEEGIGTLESVQSLQVQNGHLQKAREGYHSKCTELERLRKEGVPQKELEKAELKSKKAAESFAGSIEKFNCAGRDFDQKMSKSAQKFQDIEEAHLRQMKLLIKAYSHSIEDTHVQVGQVHEEFKQNVENIGIENLIQKFTEQKGTGKERPGESQKDITLSDFPRNCISVLLNSNEKEGNFYSSDSDFDDDEPKKFHIKIRPVASSNRSNSAANELELKATVGALTLPPNRAVRCGGSLIFNSLSRGPSPISLSTQESWPVAAAITEYINAYFKGGEHNRCLVKITGDLTMSFPAGIIRIFTTNPNAPVLSFRLVNISRVDHFLPNQKLLYSDPSQSDPDTKDFWFNMPALTLHLQREAELNPQASYYNVALLKYQASSQDPGRAPLLLSAECQRSGTVTRVSLDYHCCPATAPATQLTSVQALLPLDHTATDLQCQPPASWNTEERRLLWKLSNLSPTNHRSGTLCASWQCLEVPRGPPPSLAVQFVGSGASLSGLDVELVGSRYRMSLVKKRFATGKYMAGCSL</sequence>
<comment type="similarity">
    <text evidence="2">Belongs to the FCHO family.</text>
</comment>
<feature type="domain" description="F-BAR" evidence="9">
    <location>
        <begin position="1"/>
        <end position="245"/>
    </location>
</feature>
<dbReference type="GO" id="GO:0048268">
    <property type="term" value="P:clathrin coat assembly"/>
    <property type="evidence" value="ECO:0007669"/>
    <property type="project" value="TreeGrafter"/>
</dbReference>
<keyword evidence="6" id="KW-0168">Coated pit</keyword>
<dbReference type="GO" id="GO:0030136">
    <property type="term" value="C:clathrin-coated vesicle"/>
    <property type="evidence" value="ECO:0007669"/>
    <property type="project" value="TreeGrafter"/>
</dbReference>
<dbReference type="InterPro" id="IPR028565">
    <property type="entry name" value="MHD"/>
</dbReference>
<dbReference type="PANTHER" id="PTHR23065:SF6">
    <property type="entry name" value="F-BAR DOMAIN ONLY PROTEIN 1"/>
    <property type="match status" value="1"/>
</dbReference>
<dbReference type="PANTHER" id="PTHR23065">
    <property type="entry name" value="PROLINE-SERINE-THREONINE PHOSPHATASE INTERACTING PROTEIN 1"/>
    <property type="match status" value="1"/>
</dbReference>
<dbReference type="InterPro" id="IPR031160">
    <property type="entry name" value="F_BAR_dom"/>
</dbReference>
<dbReference type="Pfam" id="PF22699">
    <property type="entry name" value="GMIP-like_FCH"/>
    <property type="match status" value="1"/>
</dbReference>
<dbReference type="Pfam" id="PF10291">
    <property type="entry name" value="muHD"/>
    <property type="match status" value="1"/>
</dbReference>
<feature type="domain" description="MHD" evidence="8">
    <location>
        <begin position="367"/>
        <end position="632"/>
    </location>
</feature>
<comment type="subcellular location">
    <subcellularLocation>
        <location evidence="1">Membrane</location>
        <location evidence="1">Clathrin-coated pit</location>
        <topology evidence="1">Peripheral membrane protein</topology>
        <orientation evidence="1">Cytoplasmic side</orientation>
    </subcellularLocation>
</comment>
<dbReference type="Ensembl" id="ENSSGRT00000024413.1">
    <property type="protein sequence ID" value="ENSSGRP00000022633.1"/>
    <property type="gene ID" value="ENSSGRG00000013430.1"/>
</dbReference>
<proteinExistence type="inferred from homology"/>
<dbReference type="SUPFAM" id="SSF49447">
    <property type="entry name" value="Second domain of Mu2 adaptin subunit (ap50) of ap2 adaptor"/>
    <property type="match status" value="1"/>
</dbReference>
<dbReference type="GO" id="GO:0072583">
    <property type="term" value="P:clathrin-dependent endocytosis"/>
    <property type="evidence" value="ECO:0007669"/>
    <property type="project" value="TreeGrafter"/>
</dbReference>
<evidence type="ECO:0000313" key="11">
    <source>
        <dbReference type="Proteomes" id="UP000472262"/>
    </source>
</evidence>
<dbReference type="InterPro" id="IPR036168">
    <property type="entry name" value="AP2_Mu_C_sf"/>
</dbReference>
<evidence type="ECO:0000256" key="3">
    <source>
        <dbReference type="ARBA" id="ARBA00022583"/>
    </source>
</evidence>
<dbReference type="GO" id="GO:0005905">
    <property type="term" value="C:clathrin-coated pit"/>
    <property type="evidence" value="ECO:0007669"/>
    <property type="project" value="UniProtKB-SubCell"/>
</dbReference>
<dbReference type="InterPro" id="IPR001060">
    <property type="entry name" value="FCH_dom"/>
</dbReference>
<dbReference type="InterPro" id="IPR018808">
    <property type="entry name" value="Muniscin_C"/>
</dbReference>
<keyword evidence="4 7" id="KW-0175">Coiled coil</keyword>
<dbReference type="Gene3D" id="1.20.1270.60">
    <property type="entry name" value="Arfaptin homology (AH) domain/BAR domain"/>
    <property type="match status" value="1"/>
</dbReference>
<dbReference type="SUPFAM" id="SSF103657">
    <property type="entry name" value="BAR/IMD domain-like"/>
    <property type="match status" value="1"/>
</dbReference>
<evidence type="ECO:0000256" key="7">
    <source>
        <dbReference type="PROSITE-ProRule" id="PRU01077"/>
    </source>
</evidence>
<dbReference type="PROSITE" id="PS51072">
    <property type="entry name" value="MHD"/>
    <property type="match status" value="1"/>
</dbReference>